<organism evidence="2 3">
    <name type="scientific">Paramecium tetraurelia</name>
    <dbReference type="NCBI Taxonomy" id="5888"/>
    <lineage>
        <taxon>Eukaryota</taxon>
        <taxon>Sar</taxon>
        <taxon>Alveolata</taxon>
        <taxon>Ciliophora</taxon>
        <taxon>Intramacronucleata</taxon>
        <taxon>Oligohymenophorea</taxon>
        <taxon>Peniculida</taxon>
        <taxon>Parameciidae</taxon>
        <taxon>Paramecium</taxon>
    </lineage>
</organism>
<accession>A0BWN6</accession>
<dbReference type="KEGG" id="ptm:GSPATT00032805001"/>
<sequence>MSFFSKFTKKLQPQGLGLREQFMQILDNVLKPNIKCNLKECADILAQYLIKSECKLYYDIQEHISTLFEFLATITFDFQPMQVIQLLAILHQLLSKDELTKNISIKIRTVKMPWLQNIGTLNGIMEQREKCQQSSSIIQLNEIPYQEPSSQFQYIQQCYFYLQLLSQNIDLYYAISFNNYPYNARYEIDHRLQCTWIYKIQNIMNYAIQLLAYNQEYIEIQKVIYLDMLKFHSFICQEITLVLDSYATLGRCYTLSLYEIFCESNKHYEQLKRFWKEIGLQQPEQCLLSNSLLQEFLLFVQKLKLLNQMVYKKKITVPSSKIKSINKKMNTRKGSQCPNEEELASVEDSETHEEVFMSNQSKRDLRLVPSFGVQQ</sequence>
<proteinExistence type="predicted"/>
<dbReference type="EMBL" id="CT868022">
    <property type="protein sequence ID" value="CAK62953.1"/>
    <property type="molecule type" value="Genomic_DNA"/>
</dbReference>
<evidence type="ECO:0008006" key="4">
    <source>
        <dbReference type="Google" id="ProtNLM"/>
    </source>
</evidence>
<feature type="compositionally biased region" description="Acidic residues" evidence="1">
    <location>
        <begin position="339"/>
        <end position="350"/>
    </location>
</feature>
<evidence type="ECO:0000256" key="1">
    <source>
        <dbReference type="SAM" id="MobiDB-lite"/>
    </source>
</evidence>
<name>A0BWN6_PARTE</name>
<protein>
    <recommendedName>
        <fullName evidence="4">AP180 N-terminal homology (ANTH) domain-containing protein</fullName>
    </recommendedName>
</protein>
<reference evidence="2 3" key="1">
    <citation type="journal article" date="2006" name="Nature">
        <title>Global trends of whole-genome duplications revealed by the ciliate Paramecium tetraurelia.</title>
        <authorList>
            <consortium name="Genoscope"/>
            <person name="Aury J.-M."/>
            <person name="Jaillon O."/>
            <person name="Duret L."/>
            <person name="Noel B."/>
            <person name="Jubin C."/>
            <person name="Porcel B.M."/>
            <person name="Segurens B."/>
            <person name="Daubin V."/>
            <person name="Anthouard V."/>
            <person name="Aiach N."/>
            <person name="Arnaiz O."/>
            <person name="Billaut A."/>
            <person name="Beisson J."/>
            <person name="Blanc I."/>
            <person name="Bouhouche K."/>
            <person name="Camara F."/>
            <person name="Duharcourt S."/>
            <person name="Guigo R."/>
            <person name="Gogendeau D."/>
            <person name="Katinka M."/>
            <person name="Keller A.-M."/>
            <person name="Kissmehl R."/>
            <person name="Klotz C."/>
            <person name="Koll F."/>
            <person name="Le Moue A."/>
            <person name="Lepere C."/>
            <person name="Malinsky S."/>
            <person name="Nowacki M."/>
            <person name="Nowak J.K."/>
            <person name="Plattner H."/>
            <person name="Poulain J."/>
            <person name="Ruiz F."/>
            <person name="Serrano V."/>
            <person name="Zagulski M."/>
            <person name="Dessen P."/>
            <person name="Betermier M."/>
            <person name="Weissenbach J."/>
            <person name="Scarpelli C."/>
            <person name="Schachter V."/>
            <person name="Sperling L."/>
            <person name="Meyer E."/>
            <person name="Cohen J."/>
            <person name="Wincker P."/>
        </authorList>
    </citation>
    <scope>NUCLEOTIDE SEQUENCE [LARGE SCALE GENOMIC DNA]</scope>
    <source>
        <strain evidence="2 3">Stock d4-2</strain>
    </source>
</reference>
<gene>
    <name evidence="2" type="ORF">GSPATT00032805001</name>
</gene>
<dbReference type="AlphaFoldDB" id="A0BWN6"/>
<dbReference type="OMA" id="FICQEIT"/>
<evidence type="ECO:0000313" key="2">
    <source>
        <dbReference type="EMBL" id="CAK62953.1"/>
    </source>
</evidence>
<evidence type="ECO:0000313" key="3">
    <source>
        <dbReference type="Proteomes" id="UP000000600"/>
    </source>
</evidence>
<feature type="region of interest" description="Disordered" evidence="1">
    <location>
        <begin position="328"/>
        <end position="350"/>
    </location>
</feature>
<dbReference type="RefSeq" id="XP_001430351.1">
    <property type="nucleotide sequence ID" value="XM_001430314.1"/>
</dbReference>
<dbReference type="Proteomes" id="UP000000600">
    <property type="component" value="Unassembled WGS sequence"/>
</dbReference>
<dbReference type="OrthoDB" id="300797at2759"/>
<keyword evidence="3" id="KW-1185">Reference proteome</keyword>
<dbReference type="GeneID" id="5016135"/>
<dbReference type="InParanoid" id="A0BWN6"/>
<dbReference type="HOGENOM" id="CLU_720523_0_0_1"/>